<evidence type="ECO:0000313" key="4">
    <source>
        <dbReference type="Proteomes" id="UP001201812"/>
    </source>
</evidence>
<dbReference type="Gene3D" id="3.40.50.1820">
    <property type="entry name" value="alpha/beta hydrolase"/>
    <property type="match status" value="1"/>
</dbReference>
<keyword evidence="1" id="KW-0732">Signal</keyword>
<dbReference type="PANTHER" id="PTHR45908">
    <property type="entry name" value="PROTEIN CBG11750-RELATED"/>
    <property type="match status" value="1"/>
</dbReference>
<organism evidence="3 4">
    <name type="scientific">Ditylenchus destructor</name>
    <dbReference type="NCBI Taxonomy" id="166010"/>
    <lineage>
        <taxon>Eukaryota</taxon>
        <taxon>Metazoa</taxon>
        <taxon>Ecdysozoa</taxon>
        <taxon>Nematoda</taxon>
        <taxon>Chromadorea</taxon>
        <taxon>Rhabditida</taxon>
        <taxon>Tylenchina</taxon>
        <taxon>Tylenchomorpha</taxon>
        <taxon>Sphaerularioidea</taxon>
        <taxon>Anguinidae</taxon>
        <taxon>Anguininae</taxon>
        <taxon>Ditylenchus</taxon>
    </lineage>
</organism>
<dbReference type="SUPFAM" id="SSF53474">
    <property type="entry name" value="alpha/beta-Hydrolases"/>
    <property type="match status" value="1"/>
</dbReference>
<proteinExistence type="predicted"/>
<dbReference type="Proteomes" id="UP001201812">
    <property type="component" value="Unassembled WGS sequence"/>
</dbReference>
<evidence type="ECO:0000259" key="2">
    <source>
        <dbReference type="Pfam" id="PF01764"/>
    </source>
</evidence>
<dbReference type="AlphaFoldDB" id="A0AAD4N480"/>
<reference evidence="3" key="1">
    <citation type="submission" date="2022-01" db="EMBL/GenBank/DDBJ databases">
        <title>Genome Sequence Resource for Two Populations of Ditylenchus destructor, the Migratory Endoparasitic Phytonematode.</title>
        <authorList>
            <person name="Zhang H."/>
            <person name="Lin R."/>
            <person name="Xie B."/>
        </authorList>
    </citation>
    <scope>NUCLEOTIDE SEQUENCE</scope>
    <source>
        <strain evidence="3">BazhouSP</strain>
    </source>
</reference>
<comment type="caution">
    <text evidence="3">The sequence shown here is derived from an EMBL/GenBank/DDBJ whole genome shotgun (WGS) entry which is preliminary data.</text>
</comment>
<dbReference type="PANTHER" id="PTHR45908:SF5">
    <property type="entry name" value="FUNGAL LIPASE-LIKE DOMAIN-CONTAINING PROTEIN"/>
    <property type="match status" value="1"/>
</dbReference>
<protein>
    <submittedName>
        <fullName evidence="3">Lipase (Class 3) domain-containing protein</fullName>
    </submittedName>
</protein>
<dbReference type="EMBL" id="JAKKPZ010000024">
    <property type="protein sequence ID" value="KAI1710776.1"/>
    <property type="molecule type" value="Genomic_DNA"/>
</dbReference>
<evidence type="ECO:0000313" key="3">
    <source>
        <dbReference type="EMBL" id="KAI1710776.1"/>
    </source>
</evidence>
<dbReference type="Pfam" id="PF01764">
    <property type="entry name" value="Lipase_3"/>
    <property type="match status" value="1"/>
</dbReference>
<feature type="domain" description="Fungal lipase-type" evidence="2">
    <location>
        <begin position="84"/>
        <end position="188"/>
    </location>
</feature>
<name>A0AAD4N480_9BILA</name>
<gene>
    <name evidence="3" type="ORF">DdX_10475</name>
</gene>
<keyword evidence="4" id="KW-1185">Reference proteome</keyword>
<evidence type="ECO:0000256" key="1">
    <source>
        <dbReference type="SAM" id="SignalP"/>
    </source>
</evidence>
<accession>A0AAD4N480</accession>
<dbReference type="GO" id="GO:0006629">
    <property type="term" value="P:lipid metabolic process"/>
    <property type="evidence" value="ECO:0007669"/>
    <property type="project" value="InterPro"/>
</dbReference>
<feature type="signal peptide" evidence="1">
    <location>
        <begin position="1"/>
        <end position="21"/>
    </location>
</feature>
<feature type="chain" id="PRO_5042260294" evidence="1">
    <location>
        <begin position="22"/>
        <end position="293"/>
    </location>
</feature>
<dbReference type="InterPro" id="IPR029058">
    <property type="entry name" value="AB_hydrolase_fold"/>
</dbReference>
<dbReference type="InterPro" id="IPR002921">
    <property type="entry name" value="Fungal_lipase-type"/>
</dbReference>
<sequence length="293" mass="32820">MFAIIFVCALQNILLGTGVEASVPAYSHSLGTQLVHLIAGAYGQDNEQKSCIKKFAKQRFGSSGAARFLNRHPVADCDGYGNQCSMYVVEVNRYFMRVFLKLWPFVEGYITAYKSHELWFLGHSLGGAVAALAAFLTRVYDLRRSSMVKVITLGQPRVGNPKFATEYDSLVPNTDRVVNGLDIVSHFQSKMNGYYHHGREKWYNRGTNRSQFIDCTGKPTNEDLACSNSHNFGGLGLIFKSGDHFATHRTYFGHWLWFYGDAGCDDNLEQEKIAGESPDEALAYNNPEDAVPW</sequence>